<dbReference type="AlphaFoldDB" id="A0A0F9GIZ5"/>
<organism evidence="1">
    <name type="scientific">marine sediment metagenome</name>
    <dbReference type="NCBI Taxonomy" id="412755"/>
    <lineage>
        <taxon>unclassified sequences</taxon>
        <taxon>metagenomes</taxon>
        <taxon>ecological metagenomes</taxon>
    </lineage>
</organism>
<evidence type="ECO:0000313" key="1">
    <source>
        <dbReference type="EMBL" id="KKL63162.1"/>
    </source>
</evidence>
<protein>
    <submittedName>
        <fullName evidence="1">Uncharacterized protein</fullName>
    </submittedName>
</protein>
<sequence>MPYADGFDYFKVNGNIGWEYTPLICIVDVRPELKYYTIRAVDSWEREFNKHDIYDYDYRIKLTDKQEIDCNAVITFGNVNEVWKNSGTNVGIAQCYETFKTSVTNNTGGKSTLIPDVFCKAMINPDFEAGSYYYDTVVHETGHVLGLGHRLPIEVKSYPYVVLTDDIMQPQASLFKEITMESLDALQYIYGYNGWNGIVNGNYTVPHD</sequence>
<comment type="caution">
    <text evidence="1">The sequence shown here is derived from an EMBL/GenBank/DDBJ whole genome shotgun (WGS) entry which is preliminary data.</text>
</comment>
<name>A0A0F9GIZ5_9ZZZZ</name>
<reference evidence="1" key="1">
    <citation type="journal article" date="2015" name="Nature">
        <title>Complex archaea that bridge the gap between prokaryotes and eukaryotes.</title>
        <authorList>
            <person name="Spang A."/>
            <person name="Saw J.H."/>
            <person name="Jorgensen S.L."/>
            <person name="Zaremba-Niedzwiedzka K."/>
            <person name="Martijn J."/>
            <person name="Lind A.E."/>
            <person name="van Eijk R."/>
            <person name="Schleper C."/>
            <person name="Guy L."/>
            <person name="Ettema T.J."/>
        </authorList>
    </citation>
    <scope>NUCLEOTIDE SEQUENCE</scope>
</reference>
<dbReference type="GO" id="GO:0008237">
    <property type="term" value="F:metallopeptidase activity"/>
    <property type="evidence" value="ECO:0007669"/>
    <property type="project" value="InterPro"/>
</dbReference>
<proteinExistence type="predicted"/>
<accession>A0A0F9GIZ5</accession>
<dbReference type="InterPro" id="IPR024079">
    <property type="entry name" value="MetalloPept_cat_dom_sf"/>
</dbReference>
<dbReference type="SUPFAM" id="SSF55486">
    <property type="entry name" value="Metalloproteases ('zincins'), catalytic domain"/>
    <property type="match status" value="1"/>
</dbReference>
<gene>
    <name evidence="1" type="ORF">LCGC14_2177830</name>
</gene>
<dbReference type="Gene3D" id="3.40.390.10">
    <property type="entry name" value="Collagenase (Catalytic Domain)"/>
    <property type="match status" value="1"/>
</dbReference>
<dbReference type="EMBL" id="LAZR01028261">
    <property type="protein sequence ID" value="KKL63162.1"/>
    <property type="molecule type" value="Genomic_DNA"/>
</dbReference>